<sequence>MGPDLELKGRSETVMAAADNKETAGVMKEPEDKHMRCASNYEDNTFEMEALVDEQTEETKRSQDVEVNILDYTSSGDNGLVEAEFQGPTESSSSFDDTISEFENGTKLSDAEDESELHCDASSSVPFDGYNEFFRIRKKRLTPHWRKYIRPLMWRCKWIELQMKKLRSQAQKYDRELADYNRRKQLELGNSILEGFGAKSLPFSGQSRRKKFMKRKKRKRVEDTVDIASYMSHHNLFSYYENKRSATDAAFMDDDWGNQVICAEKFNGSDDIGVNELLSLEFKDGDNSLEQIFWKIGIVQSRVSKMKMRVQTIISENPVEFSSTDKLSLLAPCNASTSSARNPGSPCNNGTTMPVGSSYMETQLIPESSNGNLIMPESAALSHGDLTHGPDMIESLEQPEVGGSTQNIGNGILIYTRRAKQERNNFKEVNTHPVENPQVPKEEPGSSMPPFHTVESDLPTDDQPAPKIRSISQLTATKNKRKRGRRKAGLGRWSRRSSG</sequence>
<evidence type="ECO:0000256" key="1">
    <source>
        <dbReference type="SAM" id="Coils"/>
    </source>
</evidence>
<dbReference type="PANTHER" id="PTHR34057">
    <property type="entry name" value="ELONGATION FACTOR"/>
    <property type="match status" value="1"/>
</dbReference>
<dbReference type="EMBL" id="NKQK01000014">
    <property type="protein sequence ID" value="PSS11845.1"/>
    <property type="molecule type" value="Genomic_DNA"/>
</dbReference>
<feature type="coiled-coil region" evidence="1">
    <location>
        <begin position="156"/>
        <end position="183"/>
    </location>
</feature>
<accession>A0A2R6QPJ1</accession>
<reference evidence="4" key="2">
    <citation type="journal article" date="2018" name="BMC Genomics">
        <title>A manually annotated Actinidia chinensis var. chinensis (kiwifruit) genome highlights the challenges associated with draft genomes and gene prediction in plants.</title>
        <authorList>
            <person name="Pilkington S.M."/>
            <person name="Crowhurst R."/>
            <person name="Hilario E."/>
            <person name="Nardozza S."/>
            <person name="Fraser L."/>
            <person name="Peng Y."/>
            <person name="Gunaseelan K."/>
            <person name="Simpson R."/>
            <person name="Tahir J."/>
            <person name="Deroles S.C."/>
            <person name="Templeton K."/>
            <person name="Luo Z."/>
            <person name="Davy M."/>
            <person name="Cheng C."/>
            <person name="McNeilage M."/>
            <person name="Scaglione D."/>
            <person name="Liu Y."/>
            <person name="Zhang Q."/>
            <person name="Datson P."/>
            <person name="De Silva N."/>
            <person name="Gardiner S.E."/>
            <person name="Bassett H."/>
            <person name="Chagne D."/>
            <person name="McCallum J."/>
            <person name="Dzierzon H."/>
            <person name="Deng C."/>
            <person name="Wang Y.Y."/>
            <person name="Barron L."/>
            <person name="Manako K."/>
            <person name="Bowen J."/>
            <person name="Foster T.M."/>
            <person name="Erridge Z.A."/>
            <person name="Tiffin H."/>
            <person name="Waite C.N."/>
            <person name="Davies K.M."/>
            <person name="Grierson E.P."/>
            <person name="Laing W.A."/>
            <person name="Kirk R."/>
            <person name="Chen X."/>
            <person name="Wood M."/>
            <person name="Montefiori M."/>
            <person name="Brummell D.A."/>
            <person name="Schwinn K.E."/>
            <person name="Catanach A."/>
            <person name="Fullerton C."/>
            <person name="Li D."/>
            <person name="Meiyalaghan S."/>
            <person name="Nieuwenhuizen N."/>
            <person name="Read N."/>
            <person name="Prakash R."/>
            <person name="Hunter D."/>
            <person name="Zhang H."/>
            <person name="McKenzie M."/>
            <person name="Knabel M."/>
            <person name="Harris A."/>
            <person name="Allan A.C."/>
            <person name="Gleave A."/>
            <person name="Chen A."/>
            <person name="Janssen B.J."/>
            <person name="Plunkett B."/>
            <person name="Ampomah-Dwamena C."/>
            <person name="Voogd C."/>
            <person name="Leif D."/>
            <person name="Lafferty D."/>
            <person name="Souleyre E.J.F."/>
            <person name="Varkonyi-Gasic E."/>
            <person name="Gambi F."/>
            <person name="Hanley J."/>
            <person name="Yao J.L."/>
            <person name="Cheung J."/>
            <person name="David K.M."/>
            <person name="Warren B."/>
            <person name="Marsh K."/>
            <person name="Snowden K.C."/>
            <person name="Lin-Wang K."/>
            <person name="Brian L."/>
            <person name="Martinez-Sanchez M."/>
            <person name="Wang M."/>
            <person name="Ileperuma N."/>
            <person name="Macnee N."/>
            <person name="Campin R."/>
            <person name="McAtee P."/>
            <person name="Drummond R.S.M."/>
            <person name="Espley R.V."/>
            <person name="Ireland H.S."/>
            <person name="Wu R."/>
            <person name="Atkinson R.G."/>
            <person name="Karunairetnam S."/>
            <person name="Bulley S."/>
            <person name="Chunkath S."/>
            <person name="Hanley Z."/>
            <person name="Storey R."/>
            <person name="Thrimawithana A.H."/>
            <person name="Thomson S."/>
            <person name="David C."/>
            <person name="Testolin R."/>
            <person name="Huang H."/>
            <person name="Hellens R.P."/>
            <person name="Schaffer R.J."/>
        </authorList>
    </citation>
    <scope>NUCLEOTIDE SEQUENCE [LARGE SCALE GENOMIC DNA]</scope>
    <source>
        <strain evidence="4">cv. Red5</strain>
    </source>
</reference>
<dbReference type="PANTHER" id="PTHR34057:SF10">
    <property type="entry name" value="TRANSPOSASE, PTTA_EN_SPM, PLANT"/>
    <property type="match status" value="1"/>
</dbReference>
<keyword evidence="1" id="KW-0175">Coiled coil</keyword>
<dbReference type="Gramene" id="PSS11845">
    <property type="protein sequence ID" value="PSS11845"/>
    <property type="gene ID" value="CEY00_Acc16128"/>
</dbReference>
<comment type="caution">
    <text evidence="3">The sequence shown here is derived from an EMBL/GenBank/DDBJ whole genome shotgun (WGS) entry which is preliminary data.</text>
</comment>
<feature type="region of interest" description="Disordered" evidence="2">
    <location>
        <begin position="1"/>
        <end position="34"/>
    </location>
</feature>
<dbReference type="STRING" id="1590841.A0A2R6QPJ1"/>
<evidence type="ECO:0000256" key="2">
    <source>
        <dbReference type="SAM" id="MobiDB-lite"/>
    </source>
</evidence>
<organism evidence="3 4">
    <name type="scientific">Actinidia chinensis var. chinensis</name>
    <name type="common">Chinese soft-hair kiwi</name>
    <dbReference type="NCBI Taxonomy" id="1590841"/>
    <lineage>
        <taxon>Eukaryota</taxon>
        <taxon>Viridiplantae</taxon>
        <taxon>Streptophyta</taxon>
        <taxon>Embryophyta</taxon>
        <taxon>Tracheophyta</taxon>
        <taxon>Spermatophyta</taxon>
        <taxon>Magnoliopsida</taxon>
        <taxon>eudicotyledons</taxon>
        <taxon>Gunneridae</taxon>
        <taxon>Pentapetalae</taxon>
        <taxon>asterids</taxon>
        <taxon>Ericales</taxon>
        <taxon>Actinidiaceae</taxon>
        <taxon>Actinidia</taxon>
    </lineage>
</organism>
<dbReference type="Proteomes" id="UP000241394">
    <property type="component" value="Chromosome LG14"/>
</dbReference>
<feature type="region of interest" description="Disordered" evidence="2">
    <location>
        <begin position="425"/>
        <end position="499"/>
    </location>
</feature>
<dbReference type="OrthoDB" id="21648at2759"/>
<dbReference type="OMA" id="PHENAMH"/>
<dbReference type="CDD" id="cd11650">
    <property type="entry name" value="AT4G37440_like"/>
    <property type="match status" value="1"/>
</dbReference>
<evidence type="ECO:0000313" key="4">
    <source>
        <dbReference type="Proteomes" id="UP000241394"/>
    </source>
</evidence>
<evidence type="ECO:0000313" key="3">
    <source>
        <dbReference type="EMBL" id="PSS11845.1"/>
    </source>
</evidence>
<gene>
    <name evidence="3" type="ORF">CEY00_Acc16128</name>
</gene>
<dbReference type="InterPro" id="IPR038745">
    <property type="entry name" value="AT4G37440-like"/>
</dbReference>
<feature type="compositionally biased region" description="Basic residues" evidence="2">
    <location>
        <begin position="478"/>
        <end position="499"/>
    </location>
</feature>
<protein>
    <submittedName>
        <fullName evidence="3">Protein transport protein</fullName>
    </submittedName>
</protein>
<name>A0A2R6QPJ1_ACTCC</name>
<dbReference type="InParanoid" id="A0A2R6QPJ1"/>
<reference evidence="3 4" key="1">
    <citation type="submission" date="2017-07" db="EMBL/GenBank/DDBJ databases">
        <title>An improved, manually edited Actinidia chinensis var. chinensis (kiwifruit) genome highlights the challenges associated with draft genomes and gene prediction in plants.</title>
        <authorList>
            <person name="Pilkington S."/>
            <person name="Crowhurst R."/>
            <person name="Hilario E."/>
            <person name="Nardozza S."/>
            <person name="Fraser L."/>
            <person name="Peng Y."/>
            <person name="Gunaseelan K."/>
            <person name="Simpson R."/>
            <person name="Tahir J."/>
            <person name="Deroles S."/>
            <person name="Templeton K."/>
            <person name="Luo Z."/>
            <person name="Davy M."/>
            <person name="Cheng C."/>
            <person name="Mcneilage M."/>
            <person name="Scaglione D."/>
            <person name="Liu Y."/>
            <person name="Zhang Q."/>
            <person name="Datson P."/>
            <person name="De Silva N."/>
            <person name="Gardiner S."/>
            <person name="Bassett H."/>
            <person name="Chagne D."/>
            <person name="Mccallum J."/>
            <person name="Dzierzon H."/>
            <person name="Deng C."/>
            <person name="Wang Y.-Y."/>
            <person name="Barron N."/>
            <person name="Manako K."/>
            <person name="Bowen J."/>
            <person name="Foster T."/>
            <person name="Erridge Z."/>
            <person name="Tiffin H."/>
            <person name="Waite C."/>
            <person name="Davies K."/>
            <person name="Grierson E."/>
            <person name="Laing W."/>
            <person name="Kirk R."/>
            <person name="Chen X."/>
            <person name="Wood M."/>
            <person name="Montefiori M."/>
            <person name="Brummell D."/>
            <person name="Schwinn K."/>
            <person name="Catanach A."/>
            <person name="Fullerton C."/>
            <person name="Li D."/>
            <person name="Meiyalaghan S."/>
            <person name="Nieuwenhuizen N."/>
            <person name="Read N."/>
            <person name="Prakash R."/>
            <person name="Hunter D."/>
            <person name="Zhang H."/>
            <person name="Mckenzie M."/>
            <person name="Knabel M."/>
            <person name="Harris A."/>
            <person name="Allan A."/>
            <person name="Chen A."/>
            <person name="Janssen B."/>
            <person name="Plunkett B."/>
            <person name="Dwamena C."/>
            <person name="Voogd C."/>
            <person name="Leif D."/>
            <person name="Lafferty D."/>
            <person name="Souleyre E."/>
            <person name="Varkonyi-Gasic E."/>
            <person name="Gambi F."/>
            <person name="Hanley J."/>
            <person name="Yao J.-L."/>
            <person name="Cheung J."/>
            <person name="David K."/>
            <person name="Warren B."/>
            <person name="Marsh K."/>
            <person name="Snowden K."/>
            <person name="Lin-Wang K."/>
            <person name="Brian L."/>
            <person name="Martinez-Sanchez M."/>
            <person name="Wang M."/>
            <person name="Ileperuma N."/>
            <person name="Macnee N."/>
            <person name="Campin R."/>
            <person name="Mcatee P."/>
            <person name="Drummond R."/>
            <person name="Espley R."/>
            <person name="Ireland H."/>
            <person name="Wu R."/>
            <person name="Atkinson R."/>
            <person name="Karunairetnam S."/>
            <person name="Bulley S."/>
            <person name="Chunkath S."/>
            <person name="Hanley Z."/>
            <person name="Storey R."/>
            <person name="Thrimawithana A."/>
            <person name="Thomson S."/>
            <person name="David C."/>
            <person name="Testolin R."/>
        </authorList>
    </citation>
    <scope>NUCLEOTIDE SEQUENCE [LARGE SCALE GENOMIC DNA]</scope>
    <source>
        <strain evidence="4">cv. Red5</strain>
        <tissue evidence="3">Young leaf</tissue>
    </source>
</reference>
<feature type="compositionally biased region" description="Basic and acidic residues" evidence="2">
    <location>
        <begin position="1"/>
        <end position="11"/>
    </location>
</feature>
<proteinExistence type="predicted"/>
<keyword evidence="4" id="KW-1185">Reference proteome</keyword>
<dbReference type="AlphaFoldDB" id="A0A2R6QPJ1"/>